<dbReference type="EMBL" id="OW152829">
    <property type="protein sequence ID" value="CAH2047450.1"/>
    <property type="molecule type" value="Genomic_DNA"/>
</dbReference>
<evidence type="ECO:0000313" key="2">
    <source>
        <dbReference type="EMBL" id="CAH2047450.1"/>
    </source>
</evidence>
<sequence>MQTAQEKKPESLTENEVPYPKGGVGDRTNQVKHVVSSFGWPHSSTTGEVLWAIETSWKMDKQIRYPQ</sequence>
<feature type="region of interest" description="Disordered" evidence="1">
    <location>
        <begin position="1"/>
        <end position="26"/>
    </location>
</feature>
<feature type="non-terminal residue" evidence="2">
    <location>
        <position position="1"/>
    </location>
</feature>
<reference evidence="2" key="1">
    <citation type="submission" date="2022-03" db="EMBL/GenBank/DDBJ databases">
        <authorList>
            <person name="Martin H S."/>
        </authorList>
    </citation>
    <scope>NUCLEOTIDE SEQUENCE</scope>
</reference>
<name>A0ABN8I6E7_9NEOP</name>
<gene>
    <name evidence="2" type="ORF">IPOD504_LOCUS5783</name>
</gene>
<dbReference type="Proteomes" id="UP000837857">
    <property type="component" value="Chromosome 17"/>
</dbReference>
<proteinExistence type="predicted"/>
<accession>A0ABN8I6E7</accession>
<organism evidence="2 3">
    <name type="scientific">Iphiclides podalirius</name>
    <name type="common">scarce swallowtail</name>
    <dbReference type="NCBI Taxonomy" id="110791"/>
    <lineage>
        <taxon>Eukaryota</taxon>
        <taxon>Metazoa</taxon>
        <taxon>Ecdysozoa</taxon>
        <taxon>Arthropoda</taxon>
        <taxon>Hexapoda</taxon>
        <taxon>Insecta</taxon>
        <taxon>Pterygota</taxon>
        <taxon>Neoptera</taxon>
        <taxon>Endopterygota</taxon>
        <taxon>Lepidoptera</taxon>
        <taxon>Glossata</taxon>
        <taxon>Ditrysia</taxon>
        <taxon>Papilionoidea</taxon>
        <taxon>Papilionidae</taxon>
        <taxon>Papilioninae</taxon>
        <taxon>Iphiclides</taxon>
    </lineage>
</organism>
<feature type="compositionally biased region" description="Basic and acidic residues" evidence="1">
    <location>
        <begin position="1"/>
        <end position="11"/>
    </location>
</feature>
<evidence type="ECO:0000256" key="1">
    <source>
        <dbReference type="SAM" id="MobiDB-lite"/>
    </source>
</evidence>
<keyword evidence="3" id="KW-1185">Reference proteome</keyword>
<evidence type="ECO:0000313" key="3">
    <source>
        <dbReference type="Proteomes" id="UP000837857"/>
    </source>
</evidence>
<protein>
    <submittedName>
        <fullName evidence="2">Uncharacterized protein</fullName>
    </submittedName>
</protein>